<dbReference type="GO" id="GO:0030170">
    <property type="term" value="F:pyridoxal phosphate binding"/>
    <property type="evidence" value="ECO:0007669"/>
    <property type="project" value="InterPro"/>
</dbReference>
<protein>
    <submittedName>
        <fullName evidence="6">Transaminase</fullName>
    </submittedName>
</protein>
<feature type="domain" description="Aminotransferase class I/classII large" evidence="5">
    <location>
        <begin position="2"/>
        <end position="93"/>
    </location>
</feature>
<dbReference type="Pfam" id="PF00155">
    <property type="entry name" value="Aminotran_1_2"/>
    <property type="match status" value="1"/>
</dbReference>
<dbReference type="PANTHER" id="PTHR43807:SF20">
    <property type="entry name" value="FI04487P"/>
    <property type="match status" value="1"/>
</dbReference>
<dbReference type="Gene3D" id="3.90.1150.10">
    <property type="entry name" value="Aspartate Aminotransferase, domain 1"/>
    <property type="match status" value="1"/>
</dbReference>
<dbReference type="InterPro" id="IPR015424">
    <property type="entry name" value="PyrdxlP-dep_Trfase"/>
</dbReference>
<keyword evidence="3" id="KW-0808">Transferase</keyword>
<reference evidence="6 7" key="1">
    <citation type="submission" date="2016-03" db="EMBL/GenBank/DDBJ databases">
        <title>Draft genome sequence of Acetobacter malorum CECT 7742, a strain isolated from strawberry vinegar.</title>
        <authorList>
            <person name="Sainz F."/>
            <person name="Mas A."/>
            <person name="Torija M.J."/>
        </authorList>
    </citation>
    <scope>NUCLEOTIDE SEQUENCE [LARGE SCALE GENOMIC DNA]</scope>
    <source>
        <strain evidence="6 7">CECT 7742</strain>
    </source>
</reference>
<dbReference type="PATRIC" id="fig|178901.16.peg.4147"/>
<proteinExistence type="predicted"/>
<dbReference type="GO" id="GO:0016212">
    <property type="term" value="F:kynurenine-oxoglutarate transaminase activity"/>
    <property type="evidence" value="ECO:0007669"/>
    <property type="project" value="TreeGrafter"/>
</dbReference>
<gene>
    <name evidence="6" type="ORF">Amal_03832</name>
</gene>
<dbReference type="InterPro" id="IPR004839">
    <property type="entry name" value="Aminotransferase_I/II_large"/>
</dbReference>
<organism evidence="6 7">
    <name type="scientific">Acetobacter malorum</name>
    <dbReference type="NCBI Taxonomy" id="178901"/>
    <lineage>
        <taxon>Bacteria</taxon>
        <taxon>Pseudomonadati</taxon>
        <taxon>Pseudomonadota</taxon>
        <taxon>Alphaproteobacteria</taxon>
        <taxon>Acetobacterales</taxon>
        <taxon>Acetobacteraceae</taxon>
        <taxon>Acetobacter</taxon>
    </lineage>
</organism>
<comment type="cofactor">
    <cofactor evidence="1">
        <name>pyridoxal 5'-phosphate</name>
        <dbReference type="ChEBI" id="CHEBI:597326"/>
    </cofactor>
</comment>
<keyword evidence="2" id="KW-0032">Aminotransferase</keyword>
<evidence type="ECO:0000259" key="5">
    <source>
        <dbReference type="Pfam" id="PF00155"/>
    </source>
</evidence>
<sequence>MARKRDILSAGLRGVGLEVLPCDGSYFVMADITPLANGQDDVAFARMLTEEAGVTTIPASAFYDPSNGSPPTHLVRFAFCKQESVLQEAVARIERWASQRG</sequence>
<evidence type="ECO:0000256" key="1">
    <source>
        <dbReference type="ARBA" id="ARBA00001933"/>
    </source>
</evidence>
<dbReference type="GO" id="GO:0005737">
    <property type="term" value="C:cytoplasm"/>
    <property type="evidence" value="ECO:0007669"/>
    <property type="project" value="TreeGrafter"/>
</dbReference>
<dbReference type="PANTHER" id="PTHR43807">
    <property type="entry name" value="FI04487P"/>
    <property type="match status" value="1"/>
</dbReference>
<evidence type="ECO:0000256" key="3">
    <source>
        <dbReference type="ARBA" id="ARBA00022679"/>
    </source>
</evidence>
<evidence type="ECO:0000313" key="7">
    <source>
        <dbReference type="Proteomes" id="UP000077349"/>
    </source>
</evidence>
<dbReference type="AlphaFoldDB" id="A0A177G5A2"/>
<dbReference type="InterPro" id="IPR015422">
    <property type="entry name" value="PyrdxlP-dep_Trfase_small"/>
</dbReference>
<keyword evidence="4" id="KW-0663">Pyridoxal phosphate</keyword>
<dbReference type="SUPFAM" id="SSF53383">
    <property type="entry name" value="PLP-dependent transferases"/>
    <property type="match status" value="1"/>
</dbReference>
<dbReference type="Proteomes" id="UP000077349">
    <property type="component" value="Unassembled WGS sequence"/>
</dbReference>
<evidence type="ECO:0000313" key="6">
    <source>
        <dbReference type="EMBL" id="OAG75006.1"/>
    </source>
</evidence>
<dbReference type="InterPro" id="IPR051326">
    <property type="entry name" value="Kynurenine-oxoglutarate_AT"/>
</dbReference>
<dbReference type="EMBL" id="LVHD01000174">
    <property type="protein sequence ID" value="OAG75006.1"/>
    <property type="molecule type" value="Genomic_DNA"/>
</dbReference>
<name>A0A177G5A2_9PROT</name>
<evidence type="ECO:0000256" key="4">
    <source>
        <dbReference type="ARBA" id="ARBA00022898"/>
    </source>
</evidence>
<accession>A0A177G5A2</accession>
<comment type="caution">
    <text evidence="6">The sequence shown here is derived from an EMBL/GenBank/DDBJ whole genome shotgun (WGS) entry which is preliminary data.</text>
</comment>
<evidence type="ECO:0000256" key="2">
    <source>
        <dbReference type="ARBA" id="ARBA00022576"/>
    </source>
</evidence>